<reference evidence="19 20" key="1">
    <citation type="journal article" date="2015" name="Nat. Commun.">
        <title>Outbred genome sequencing and CRISPR/Cas9 gene editing in butterflies.</title>
        <authorList>
            <person name="Li X."/>
            <person name="Fan D."/>
            <person name="Zhang W."/>
            <person name="Liu G."/>
            <person name="Zhang L."/>
            <person name="Zhao L."/>
            <person name="Fang X."/>
            <person name="Chen L."/>
            <person name="Dong Y."/>
            <person name="Chen Y."/>
            <person name="Ding Y."/>
            <person name="Zhao R."/>
            <person name="Feng M."/>
            <person name="Zhu Y."/>
            <person name="Feng Y."/>
            <person name="Jiang X."/>
            <person name="Zhu D."/>
            <person name="Xiang H."/>
            <person name="Feng X."/>
            <person name="Li S."/>
            <person name="Wang J."/>
            <person name="Zhang G."/>
            <person name="Kronforst M.R."/>
            <person name="Wang W."/>
        </authorList>
    </citation>
    <scope>NUCLEOTIDE SEQUENCE [LARGE SCALE GENOMIC DNA]</scope>
    <source>
        <strain evidence="19">Ya'a_city_454_Px</strain>
        <tissue evidence="19">Whole body</tissue>
    </source>
</reference>
<evidence type="ECO:0000256" key="1">
    <source>
        <dbReference type="ARBA" id="ARBA00004479"/>
    </source>
</evidence>
<dbReference type="CDD" id="cd19579">
    <property type="entry name" value="serpin1K-like"/>
    <property type="match status" value="1"/>
</dbReference>
<evidence type="ECO:0000256" key="16">
    <source>
        <dbReference type="SAM" id="MobiDB-lite"/>
    </source>
</evidence>
<dbReference type="InterPro" id="IPR003598">
    <property type="entry name" value="Ig_sub2"/>
</dbReference>
<name>A0A194PXF9_PAPXU</name>
<dbReference type="SMART" id="SM00093">
    <property type="entry name" value="SERPIN"/>
    <property type="match status" value="1"/>
</dbReference>
<evidence type="ECO:0000256" key="5">
    <source>
        <dbReference type="ARBA" id="ARBA00022692"/>
    </source>
</evidence>
<organism evidence="19 20">
    <name type="scientific">Papilio xuthus</name>
    <name type="common">Asian swallowtail butterfly</name>
    <dbReference type="NCBI Taxonomy" id="66420"/>
    <lineage>
        <taxon>Eukaryota</taxon>
        <taxon>Metazoa</taxon>
        <taxon>Ecdysozoa</taxon>
        <taxon>Arthropoda</taxon>
        <taxon>Hexapoda</taxon>
        <taxon>Insecta</taxon>
        <taxon>Pterygota</taxon>
        <taxon>Neoptera</taxon>
        <taxon>Endopterygota</taxon>
        <taxon>Lepidoptera</taxon>
        <taxon>Glossata</taxon>
        <taxon>Ditrysia</taxon>
        <taxon>Papilionoidea</taxon>
        <taxon>Papilionidae</taxon>
        <taxon>Papilioninae</taxon>
        <taxon>Papilio</taxon>
    </lineage>
</organism>
<evidence type="ECO:0000256" key="4">
    <source>
        <dbReference type="ARBA" id="ARBA00022690"/>
    </source>
</evidence>
<dbReference type="Gene3D" id="2.20.100.10">
    <property type="entry name" value="Thrombospondin type-1 (TSP1) repeat"/>
    <property type="match status" value="1"/>
</dbReference>
<dbReference type="PANTHER" id="PTHR12582">
    <property type="entry name" value="NETRIN RECEPTOR UNC5"/>
    <property type="match status" value="1"/>
</dbReference>
<comment type="similarity">
    <text evidence="14">Belongs to the serpin family.</text>
</comment>
<feature type="compositionally biased region" description="Acidic residues" evidence="16">
    <location>
        <begin position="470"/>
        <end position="480"/>
    </location>
</feature>
<dbReference type="InterPro" id="IPR042178">
    <property type="entry name" value="Serpin_sf_1"/>
</dbReference>
<keyword evidence="12" id="KW-0325">Glycoprotein</keyword>
<evidence type="ECO:0000256" key="11">
    <source>
        <dbReference type="ARBA" id="ARBA00023170"/>
    </source>
</evidence>
<dbReference type="InterPro" id="IPR042185">
    <property type="entry name" value="Serpin_sf_2"/>
</dbReference>
<dbReference type="InterPro" id="IPR036383">
    <property type="entry name" value="TSP1_rpt_sf"/>
</dbReference>
<keyword evidence="5 15" id="KW-0812">Transmembrane</keyword>
<dbReference type="EMBL" id="KQ459586">
    <property type="protein sequence ID" value="KPI98031.1"/>
    <property type="molecule type" value="Genomic_DNA"/>
</dbReference>
<gene>
    <name evidence="19" type="ORF">RR46_11152</name>
</gene>
<proteinExistence type="inferred from homology"/>
<dbReference type="SUPFAM" id="SSF82895">
    <property type="entry name" value="TSP-1 type 1 repeat"/>
    <property type="match status" value="2"/>
</dbReference>
<dbReference type="Pfam" id="PF00079">
    <property type="entry name" value="Serpin"/>
    <property type="match status" value="1"/>
</dbReference>
<dbReference type="PANTHER" id="PTHR12582:SF47">
    <property type="entry name" value="NETRIN RECEPTOR UNC-5"/>
    <property type="match status" value="1"/>
</dbReference>
<keyword evidence="7" id="KW-0722">Serine protease inhibitor</keyword>
<dbReference type="Gene3D" id="2.60.40.10">
    <property type="entry name" value="Immunoglobulins"/>
    <property type="match status" value="2"/>
</dbReference>
<comment type="similarity">
    <text evidence="2 15">Belongs to the unc-5 family.</text>
</comment>
<dbReference type="GO" id="GO:0005042">
    <property type="term" value="F:netrin receptor activity"/>
    <property type="evidence" value="ECO:0007669"/>
    <property type="project" value="UniProtKB-UniRule"/>
</dbReference>
<evidence type="ECO:0000256" key="15">
    <source>
        <dbReference type="RuleBase" id="RU367033"/>
    </source>
</evidence>
<dbReference type="InterPro" id="IPR023796">
    <property type="entry name" value="Serpin_dom"/>
</dbReference>
<evidence type="ECO:0000256" key="14">
    <source>
        <dbReference type="RuleBase" id="RU000411"/>
    </source>
</evidence>
<keyword evidence="4" id="KW-0646">Protease inhibitor</keyword>
<dbReference type="PROSITE" id="PS51145">
    <property type="entry name" value="ZU5"/>
    <property type="match status" value="1"/>
</dbReference>
<evidence type="ECO:0000256" key="12">
    <source>
        <dbReference type="ARBA" id="ARBA00023180"/>
    </source>
</evidence>
<evidence type="ECO:0000256" key="13">
    <source>
        <dbReference type="ARBA" id="ARBA00023319"/>
    </source>
</evidence>
<dbReference type="FunFam" id="2.60.40.10:FF:000037">
    <property type="entry name" value="Unc-5 netrin receptor C"/>
    <property type="match status" value="1"/>
</dbReference>
<dbReference type="Gene3D" id="2.30.39.10">
    <property type="entry name" value="Alpha-1-antitrypsin, domain 1"/>
    <property type="match status" value="1"/>
</dbReference>
<comment type="subcellular location">
    <subcellularLocation>
        <location evidence="15">Cell membrane</location>
        <topology evidence="15">Single-pass type I membrane protein</topology>
    </subcellularLocation>
    <subcellularLocation>
        <location evidence="1">Membrane</location>
        <topology evidence="1">Single-pass type I membrane protein</topology>
    </subcellularLocation>
</comment>
<keyword evidence="3 15" id="KW-0217">Developmental protein</keyword>
<dbReference type="Pfam" id="PF00531">
    <property type="entry name" value="Death"/>
    <property type="match status" value="1"/>
</dbReference>
<feature type="transmembrane region" description="Helical" evidence="15">
    <location>
        <begin position="857"/>
        <end position="879"/>
    </location>
</feature>
<dbReference type="PROSITE" id="PS50835">
    <property type="entry name" value="IG_LIKE"/>
    <property type="match status" value="1"/>
</dbReference>
<dbReference type="SMART" id="SM00408">
    <property type="entry name" value="IGc2"/>
    <property type="match status" value="1"/>
</dbReference>
<dbReference type="Gene3D" id="1.10.533.10">
    <property type="entry name" value="Death Domain, Fas"/>
    <property type="match status" value="1"/>
</dbReference>
<dbReference type="InterPro" id="IPR007110">
    <property type="entry name" value="Ig-like_dom"/>
</dbReference>
<dbReference type="PROSITE" id="PS50092">
    <property type="entry name" value="TSP1"/>
    <property type="match status" value="2"/>
</dbReference>
<evidence type="ECO:0000313" key="20">
    <source>
        <dbReference type="Proteomes" id="UP000053268"/>
    </source>
</evidence>
<dbReference type="Pfam" id="PF17217">
    <property type="entry name" value="UPA"/>
    <property type="match status" value="1"/>
</dbReference>
<dbReference type="Pfam" id="PF25609">
    <property type="entry name" value="Unc5_NetrinR_N"/>
    <property type="match status" value="1"/>
</dbReference>
<evidence type="ECO:0000256" key="8">
    <source>
        <dbReference type="ARBA" id="ARBA00022989"/>
    </source>
</evidence>
<evidence type="ECO:0000256" key="3">
    <source>
        <dbReference type="ARBA" id="ARBA00022473"/>
    </source>
</evidence>
<dbReference type="InterPro" id="IPR000906">
    <property type="entry name" value="ZU5_dom"/>
</dbReference>
<dbReference type="GO" id="GO:0005886">
    <property type="term" value="C:plasma membrane"/>
    <property type="evidence" value="ECO:0007669"/>
    <property type="project" value="UniProtKB-SubCell"/>
</dbReference>
<evidence type="ECO:0000313" key="19">
    <source>
        <dbReference type="EMBL" id="KPI98031.1"/>
    </source>
</evidence>
<protein>
    <recommendedName>
        <fullName evidence="15">Netrin receptor UNC5</fullName>
    </recommendedName>
</protein>
<keyword evidence="9 15" id="KW-0472">Membrane</keyword>
<dbReference type="GO" id="GO:0008045">
    <property type="term" value="P:motor neuron axon guidance"/>
    <property type="evidence" value="ECO:0007669"/>
    <property type="project" value="TreeGrafter"/>
</dbReference>
<evidence type="ECO:0000259" key="18">
    <source>
        <dbReference type="PROSITE" id="PS51145"/>
    </source>
</evidence>
<keyword evidence="11 15" id="KW-0675">Receptor</keyword>
<dbReference type="CDD" id="cd08781">
    <property type="entry name" value="Death_UNC5-like"/>
    <property type="match status" value="1"/>
</dbReference>
<sequence>MRSFFIVAVITFLCKVPTNTLGDDYDYYAGEEVKYFDLRGKLRQSFALEAVLLKPHSSIICSPISALLPIGKLALGAEGKTLDELIKAVGVQSDFSMEYETSIEGLEYHFKIVLSILQFLPGVILDLANKLYVSNKYRLRSKFSKLAKSIFNSSVEEVDFEDTQRVLNNINGWVASETHGMIPSILSSNDISSDSSLIVVNAIYFAGKWKYPFPWVNVGTFYSAHGTREIPMMSHTMDYEYTFSTPLMAQIINIPYHGNKASFLLILPKERNELDLVMERLKNEPNLLSWAISKMEKTRLKLTMPKFKIESEWNLRDLYKKIGISTIFKKDKSQLKNIVKNETLVVSAAIQKAVIEVNEFGTEAAASSAISIVNLSYMEPIVIKADHPFLFYVLGKNQQLFSGVWTLLLVVFTQLATYVNGNTGKDFHHQDDNGGKIVKDNINRKPLELSNHPNNEARDYFLSPVFPNNDETDEEDEEDEHTYLDYDYKDANYKDTSDVNVASNPQEVLPVDDKIPLHTTKDNLPIFLLEPENTYVVKNKAATLKCRAANALDVYFKCNGEKLQAVNFEFVDPQTGVRIIEGEHEVTREQVEEYFGSEKYQCSCFAWTSQGQIRSQPATIELAYIKKHFSVSPESQLVKQYSSVTFRCEPPPAAPFAQLYWLKNGAPVVVDDNVQVKEGELVIKQASLLDMANYTCVAENLAGKRMSEPALLTVFVNGGWTAWSTWTDCYCSGQAGREGREGRAGRRRERTCTAPRPLNGGQPCIGPSVQKTQDCIDCDLDVYVDGLDELADESSDIVLGRWSQWSEWSRCDTDCLQTRRRRCLTTTACLGKDYQVAQCTHCVRTSKSEIITDASSYWPLFIALSIAFLIFIIVVVLGIKYMKFKMTENSPYVKPPPGTQYFGSVLKRTLTNQPDLTIHEEFHTLDSRRTRRHTSASSNPRNEHLYEVPQLANSYISPIDHEVRTERTASERNYACKDNVESDRSDSSCFLSSGSSYGNESIEMSPSLKNNASIDSKYLSINYLETATSKMITSDGDWLNLEKCGVSLFVPDGIVDKGEELFSLEVTDEEWNRPILQEGEIQLSPVIRCCPKNFHFRKGVILSFPHCAALKNTSWLLSILQRPEDTNSREWRKVLTLGQETPGSPIFAQVDPTKVYLVCEFLTDFVMIGQSFNGLDAKLLRVGLFIAKRSDDSFYNLNVHVFNDTPFAFYDCVENERRTGGYLLCEPKSVHFQENASDLCLNIRDVGVGWKIQTGGTYQEITYTHIWNMTVRSLHCMFVLQQLDSINSLELSISIYQKQKQSNSINFNLKTNDLNSNFYSSKRYSYSGLENGYTVNIVENPFNYSSLSKKEGRYDFVYKNNSALRSNFHTDNNYYRCNVLTKSDRVILCKLLDTLSSKGNDWRLLADKLKITSYYYYFSNTCSPTENILNLWMCRNNDVNMLVNLSRIFREMSRIDCATVVERRCFTN</sequence>
<dbReference type="Pfam" id="PF00791">
    <property type="entry name" value="ZU5"/>
    <property type="match status" value="1"/>
</dbReference>
<dbReference type="InterPro" id="IPR036186">
    <property type="entry name" value="Serpin_sf"/>
</dbReference>
<evidence type="ECO:0000256" key="7">
    <source>
        <dbReference type="ARBA" id="ARBA00022900"/>
    </source>
</evidence>
<dbReference type="InterPro" id="IPR033772">
    <property type="entry name" value="UPA"/>
</dbReference>
<evidence type="ECO:0000259" key="17">
    <source>
        <dbReference type="PROSITE" id="PS50835"/>
    </source>
</evidence>
<dbReference type="InterPro" id="IPR000884">
    <property type="entry name" value="TSP1_rpt"/>
</dbReference>
<evidence type="ECO:0000256" key="10">
    <source>
        <dbReference type="ARBA" id="ARBA00023157"/>
    </source>
</evidence>
<dbReference type="Gene3D" id="3.30.497.10">
    <property type="entry name" value="Antithrombin, subunit I, domain 2"/>
    <property type="match status" value="1"/>
</dbReference>
<dbReference type="InterPro" id="IPR036179">
    <property type="entry name" value="Ig-like_dom_sf"/>
</dbReference>
<dbReference type="SMART" id="SM00209">
    <property type="entry name" value="TSP1"/>
    <property type="match status" value="2"/>
</dbReference>
<dbReference type="Proteomes" id="UP000053268">
    <property type="component" value="Unassembled WGS sequence"/>
</dbReference>
<evidence type="ECO:0000256" key="6">
    <source>
        <dbReference type="ARBA" id="ARBA00022729"/>
    </source>
</evidence>
<keyword evidence="6 15" id="KW-0732">Signal</keyword>
<dbReference type="SUPFAM" id="SSF48726">
    <property type="entry name" value="Immunoglobulin"/>
    <property type="match status" value="1"/>
</dbReference>
<dbReference type="InterPro" id="IPR057755">
    <property type="entry name" value="UNC5A-D-like_N"/>
</dbReference>
<dbReference type="SMART" id="SM00409">
    <property type="entry name" value="IG"/>
    <property type="match status" value="1"/>
</dbReference>
<dbReference type="SUPFAM" id="SSF47986">
    <property type="entry name" value="DEATH domain"/>
    <property type="match status" value="1"/>
</dbReference>
<dbReference type="Pfam" id="PF13927">
    <property type="entry name" value="Ig_3"/>
    <property type="match status" value="1"/>
</dbReference>
<dbReference type="SMART" id="SM00218">
    <property type="entry name" value="ZU5"/>
    <property type="match status" value="1"/>
</dbReference>
<dbReference type="InterPro" id="IPR000488">
    <property type="entry name" value="Death_dom"/>
</dbReference>
<dbReference type="SUPFAM" id="SSF56574">
    <property type="entry name" value="Serpins"/>
    <property type="match status" value="1"/>
</dbReference>
<keyword evidence="10" id="KW-1015">Disulfide bond</keyword>
<dbReference type="InterPro" id="IPR013783">
    <property type="entry name" value="Ig-like_fold"/>
</dbReference>
<comment type="function">
    <text evidence="15">Receptor for netrin required for axon guidance. Mediates axon repulsion of neuronal growth cones in the developing nervous system upon ligand binding.</text>
</comment>
<feature type="signal peptide" evidence="15">
    <location>
        <begin position="1"/>
        <end position="22"/>
    </location>
</feature>
<dbReference type="InterPro" id="IPR037936">
    <property type="entry name" value="UNC5A-D"/>
</dbReference>
<dbReference type="InterPro" id="IPR011029">
    <property type="entry name" value="DEATH-like_dom_sf"/>
</dbReference>
<dbReference type="InterPro" id="IPR003599">
    <property type="entry name" value="Ig_sub"/>
</dbReference>
<keyword evidence="20" id="KW-1185">Reference proteome</keyword>
<dbReference type="Gene3D" id="2.60.220.30">
    <property type="match status" value="1"/>
</dbReference>
<dbReference type="GO" id="GO:0004867">
    <property type="term" value="F:serine-type endopeptidase inhibitor activity"/>
    <property type="evidence" value="ECO:0007669"/>
    <property type="project" value="UniProtKB-KW"/>
</dbReference>
<keyword evidence="8 15" id="KW-1133">Transmembrane helix</keyword>
<accession>A0A194PXF9</accession>
<keyword evidence="13 15" id="KW-0393">Immunoglobulin domain</keyword>
<feature type="domain" description="Ig-like" evidence="17">
    <location>
        <begin position="617"/>
        <end position="713"/>
    </location>
</feature>
<feature type="chain" id="PRO_5025098958" description="Netrin receptor UNC5" evidence="15">
    <location>
        <begin position="23"/>
        <end position="1468"/>
    </location>
</feature>
<feature type="domain" description="ZU5" evidence="18">
    <location>
        <begin position="1026"/>
        <end position="1162"/>
    </location>
</feature>
<feature type="region of interest" description="Disordered" evidence="16">
    <location>
        <begin position="447"/>
        <end position="480"/>
    </location>
</feature>
<evidence type="ECO:0000256" key="2">
    <source>
        <dbReference type="ARBA" id="ARBA00009844"/>
    </source>
</evidence>
<evidence type="ECO:0000256" key="9">
    <source>
        <dbReference type="ARBA" id="ARBA00023136"/>
    </source>
</evidence>
<dbReference type="STRING" id="66420.A0A194PXF9"/>